<organism evidence="2 3">
    <name type="scientific">Candidatus Nomurabacteria bacterium RIFCSPLOWO2_01_FULL_33_17</name>
    <dbReference type="NCBI Taxonomy" id="1801764"/>
    <lineage>
        <taxon>Bacteria</taxon>
        <taxon>Candidatus Nomuraibacteriota</taxon>
    </lineage>
</organism>
<dbReference type="AlphaFoldDB" id="A0A1F6WMR2"/>
<evidence type="ECO:0000313" key="3">
    <source>
        <dbReference type="Proteomes" id="UP000178184"/>
    </source>
</evidence>
<name>A0A1F6WMR2_9BACT</name>
<dbReference type="Proteomes" id="UP000178184">
    <property type="component" value="Unassembled WGS sequence"/>
</dbReference>
<feature type="coiled-coil region" evidence="1">
    <location>
        <begin position="27"/>
        <end position="67"/>
    </location>
</feature>
<keyword evidence="1" id="KW-0175">Coiled coil</keyword>
<dbReference type="STRING" id="1801764.A2903_00790"/>
<protein>
    <submittedName>
        <fullName evidence="2">Uncharacterized protein</fullName>
    </submittedName>
</protein>
<evidence type="ECO:0000256" key="1">
    <source>
        <dbReference type="SAM" id="Coils"/>
    </source>
</evidence>
<reference evidence="2 3" key="1">
    <citation type="journal article" date="2016" name="Nat. Commun.">
        <title>Thousands of microbial genomes shed light on interconnected biogeochemical processes in an aquifer system.</title>
        <authorList>
            <person name="Anantharaman K."/>
            <person name="Brown C.T."/>
            <person name="Hug L.A."/>
            <person name="Sharon I."/>
            <person name="Castelle C.J."/>
            <person name="Probst A.J."/>
            <person name="Thomas B.C."/>
            <person name="Singh A."/>
            <person name="Wilkins M.J."/>
            <person name="Karaoz U."/>
            <person name="Brodie E.L."/>
            <person name="Williams K.H."/>
            <person name="Hubbard S.S."/>
            <person name="Banfield J.F."/>
        </authorList>
    </citation>
    <scope>NUCLEOTIDE SEQUENCE [LARGE SCALE GENOMIC DNA]</scope>
</reference>
<proteinExistence type="predicted"/>
<sequence length="108" mass="12333">MGLKSFILKKVLKSKMKGVPDDQIDAMVKKIEENPELAKQLKNLEDNKEVKSLLENIQKETEEKIKNGMNAEMAQMAVMMKYKNEFIKHREALEPLMALMGGLGNIKI</sequence>
<evidence type="ECO:0000313" key="2">
    <source>
        <dbReference type="EMBL" id="OGI83202.1"/>
    </source>
</evidence>
<comment type="caution">
    <text evidence="2">The sequence shown here is derived from an EMBL/GenBank/DDBJ whole genome shotgun (WGS) entry which is preliminary data.</text>
</comment>
<accession>A0A1F6WMR2</accession>
<gene>
    <name evidence="2" type="ORF">A2903_00790</name>
</gene>
<dbReference type="EMBL" id="MFUO01000033">
    <property type="protein sequence ID" value="OGI83202.1"/>
    <property type="molecule type" value="Genomic_DNA"/>
</dbReference>